<dbReference type="PANTHER" id="PTHR31598:SF1">
    <property type="entry name" value="DYNEIN REGULATORY COMPLEX PROTEIN 10"/>
    <property type="match status" value="1"/>
</dbReference>
<keyword evidence="8" id="KW-0206">Cytoskeleton</keyword>
<organism evidence="12 13">
    <name type="scientific">Cryptolaemus montrouzieri</name>
    <dbReference type="NCBI Taxonomy" id="559131"/>
    <lineage>
        <taxon>Eukaryota</taxon>
        <taxon>Metazoa</taxon>
        <taxon>Ecdysozoa</taxon>
        <taxon>Arthropoda</taxon>
        <taxon>Hexapoda</taxon>
        <taxon>Insecta</taxon>
        <taxon>Pterygota</taxon>
        <taxon>Neoptera</taxon>
        <taxon>Endopterygota</taxon>
        <taxon>Coleoptera</taxon>
        <taxon>Polyphaga</taxon>
        <taxon>Cucujiformia</taxon>
        <taxon>Coccinelloidea</taxon>
        <taxon>Coccinellidae</taxon>
        <taxon>Scymninae</taxon>
        <taxon>Scymnini</taxon>
        <taxon>Cryptolaemus</taxon>
    </lineage>
</organism>
<evidence type="ECO:0000256" key="6">
    <source>
        <dbReference type="ARBA" id="ARBA00022846"/>
    </source>
</evidence>
<evidence type="ECO:0000256" key="9">
    <source>
        <dbReference type="ARBA" id="ARBA00023273"/>
    </source>
</evidence>
<evidence type="ECO:0000256" key="4">
    <source>
        <dbReference type="ARBA" id="ARBA00021752"/>
    </source>
</evidence>
<feature type="coiled-coil region" evidence="10">
    <location>
        <begin position="317"/>
        <end position="372"/>
    </location>
</feature>
<evidence type="ECO:0000256" key="10">
    <source>
        <dbReference type="SAM" id="Coils"/>
    </source>
</evidence>
<evidence type="ECO:0000256" key="5">
    <source>
        <dbReference type="ARBA" id="ARBA00022490"/>
    </source>
</evidence>
<keyword evidence="5" id="KW-0963">Cytoplasm</keyword>
<keyword evidence="13" id="KW-1185">Reference proteome</keyword>
<comment type="function">
    <text evidence="1">Component of the nexin-dynein regulatory complex (N-DRC), a key regulator of ciliary/flagellar motility which maintains the alignment and integrity of the distal axoneme and regulates microtubule sliding in motile axonemes.</text>
</comment>
<dbReference type="InterPro" id="IPR042815">
    <property type="entry name" value="DRC10"/>
</dbReference>
<feature type="compositionally biased region" description="Basic residues" evidence="11">
    <location>
        <begin position="405"/>
        <end position="417"/>
    </location>
</feature>
<comment type="caution">
    <text evidence="12">The sequence shown here is derived from an EMBL/GenBank/DDBJ whole genome shotgun (WGS) entry which is preliminary data.</text>
</comment>
<protein>
    <recommendedName>
        <fullName evidence="4">Dynein regulatory complex protein 10</fullName>
    </recommendedName>
</protein>
<gene>
    <name evidence="12" type="ORF">HHI36_014097</name>
</gene>
<comment type="subcellular location">
    <subcellularLocation>
        <location evidence="2">Cytoplasm</location>
        <location evidence="2">Cytoskeleton</location>
        <location evidence="2">Flagellum axoneme</location>
    </subcellularLocation>
</comment>
<keyword evidence="7" id="KW-0969">Cilium</keyword>
<evidence type="ECO:0000256" key="1">
    <source>
        <dbReference type="ARBA" id="ARBA00003029"/>
    </source>
</evidence>
<keyword evidence="9" id="KW-0966">Cell projection</keyword>
<reference evidence="12 13" key="1">
    <citation type="journal article" date="2021" name="BMC Biol.">
        <title>Horizontally acquired antibacterial genes associated with adaptive radiation of ladybird beetles.</title>
        <authorList>
            <person name="Li H.S."/>
            <person name="Tang X.F."/>
            <person name="Huang Y.H."/>
            <person name="Xu Z.Y."/>
            <person name="Chen M.L."/>
            <person name="Du X.Y."/>
            <person name="Qiu B.Y."/>
            <person name="Chen P.T."/>
            <person name="Zhang W."/>
            <person name="Slipinski A."/>
            <person name="Escalona H.E."/>
            <person name="Waterhouse R.M."/>
            <person name="Zwick A."/>
            <person name="Pang H."/>
        </authorList>
    </citation>
    <scope>NUCLEOTIDE SEQUENCE [LARGE SCALE GENOMIC DNA]</scope>
    <source>
        <strain evidence="12">SYSU2018</strain>
    </source>
</reference>
<dbReference type="PANTHER" id="PTHR31598">
    <property type="entry name" value="IQ DOMAIN-CONTAINING PROTEIN D"/>
    <property type="match status" value="1"/>
</dbReference>
<dbReference type="EMBL" id="JABFTP020000062">
    <property type="protein sequence ID" value="KAL3272631.1"/>
    <property type="molecule type" value="Genomic_DNA"/>
</dbReference>
<evidence type="ECO:0000313" key="12">
    <source>
        <dbReference type="EMBL" id="KAL3272631.1"/>
    </source>
</evidence>
<evidence type="ECO:0000256" key="2">
    <source>
        <dbReference type="ARBA" id="ARBA00004611"/>
    </source>
</evidence>
<keyword evidence="10" id="KW-0175">Coiled coil</keyword>
<dbReference type="AlphaFoldDB" id="A0ABD2N1Q3"/>
<evidence type="ECO:0000256" key="3">
    <source>
        <dbReference type="ARBA" id="ARBA00009071"/>
    </source>
</evidence>
<evidence type="ECO:0000256" key="8">
    <source>
        <dbReference type="ARBA" id="ARBA00023212"/>
    </source>
</evidence>
<keyword evidence="6" id="KW-0282">Flagellum</keyword>
<evidence type="ECO:0000256" key="7">
    <source>
        <dbReference type="ARBA" id="ARBA00023069"/>
    </source>
</evidence>
<feature type="region of interest" description="Disordered" evidence="11">
    <location>
        <begin position="405"/>
        <end position="425"/>
    </location>
</feature>
<evidence type="ECO:0000256" key="11">
    <source>
        <dbReference type="SAM" id="MobiDB-lite"/>
    </source>
</evidence>
<comment type="similarity">
    <text evidence="3">Belongs to the DRC10 family.</text>
</comment>
<sequence>MDLAAVESELPKITGKDYKCPVKFELEIQRQRILYILHFAIKKMKIMAHLPILLKDDCQILKEFLKPVELDFIKYACSKYLPGGQPETMKAQQSILKYSKILDNINLTQYDQEDEYIVQSLLGSIADNQKVDYHISQVVQIITSNEDLVKYVLELPVEIDEAVLNLIDCMRHLKQLIHEKLMITSKEQMENDIKLRVAYKSNFVITQNIKHLQEQMDKQRKELTSELDKKNAVLKGYNDKLEQLKEEFQSEMTKKVQKSEKQMMTDSFNSEIRQVDLEREAHDANAQYTTLLESNLSEEHQFRQKRNKVEAQLASWLAKYDNDVGEKQAELEKLQKQYDDMKNQYDDLMMKFDEQSKEYDVLMAEKEAEEQRIFEEMAIDFLRNRSARRIQRTWRAYWQRKLERRRGRRKGKDKKKTKKEEPKITRKTDANVVLDKTFKKKDYLFEEIDTSKNFSEAPVKVDLSA</sequence>
<dbReference type="PROSITE" id="PS50096">
    <property type="entry name" value="IQ"/>
    <property type="match status" value="1"/>
</dbReference>
<proteinExistence type="inferred from homology"/>
<evidence type="ECO:0000313" key="13">
    <source>
        <dbReference type="Proteomes" id="UP001516400"/>
    </source>
</evidence>
<dbReference type="Proteomes" id="UP001516400">
    <property type="component" value="Unassembled WGS sequence"/>
</dbReference>
<accession>A0ABD2N1Q3</accession>
<feature type="coiled-coil region" evidence="10">
    <location>
        <begin position="209"/>
        <end position="261"/>
    </location>
</feature>
<name>A0ABD2N1Q3_9CUCU</name>